<dbReference type="PROSITE" id="PS51819">
    <property type="entry name" value="VOC"/>
    <property type="match status" value="1"/>
</dbReference>
<evidence type="ECO:0000313" key="2">
    <source>
        <dbReference type="EMBL" id="TXK15013.1"/>
    </source>
</evidence>
<comment type="caution">
    <text evidence="2">The sequence shown here is derived from an EMBL/GenBank/DDBJ whole genome shotgun (WGS) entry which is preliminary data.</text>
</comment>
<protein>
    <submittedName>
        <fullName evidence="2">VOC family protein</fullName>
    </submittedName>
</protein>
<gene>
    <name evidence="2" type="ORF">FVP74_00885</name>
</gene>
<dbReference type="OrthoDB" id="9792323at2"/>
<sequence length="120" mass="12511">MTVSGPGFISLQVLDVSRAAAFYERYLGFVRQAGPPQAVVFATSPAVFAVRPPLPGVDLDAGPLGHGIGVWMHADDTMAIHDAMVADGVTIAAAPIDGPFGSTFTFLDPDGYAITLHDRA</sequence>
<organism evidence="2 3">
    <name type="scientific">Microbacterium saccharophilum</name>
    <dbReference type="NCBI Taxonomy" id="1213358"/>
    <lineage>
        <taxon>Bacteria</taxon>
        <taxon>Bacillati</taxon>
        <taxon>Actinomycetota</taxon>
        <taxon>Actinomycetes</taxon>
        <taxon>Micrococcales</taxon>
        <taxon>Microbacteriaceae</taxon>
        <taxon>Microbacterium</taxon>
    </lineage>
</organism>
<dbReference type="CDD" id="cd06587">
    <property type="entry name" value="VOC"/>
    <property type="match status" value="1"/>
</dbReference>
<dbReference type="SUPFAM" id="SSF54593">
    <property type="entry name" value="Glyoxalase/Bleomycin resistance protein/Dihydroxybiphenyl dioxygenase"/>
    <property type="match status" value="1"/>
</dbReference>
<feature type="domain" description="VOC" evidence="1">
    <location>
        <begin position="5"/>
        <end position="119"/>
    </location>
</feature>
<accession>A0A5C8I9D1</accession>
<dbReference type="InterPro" id="IPR037523">
    <property type="entry name" value="VOC_core"/>
</dbReference>
<reference evidence="2 3" key="1">
    <citation type="submission" date="2019-08" db="EMBL/GenBank/DDBJ databases">
        <authorList>
            <person name="Dong K."/>
        </authorList>
    </citation>
    <scope>NUCLEOTIDE SEQUENCE [LARGE SCALE GENOMIC DNA]</scope>
    <source>
        <strain evidence="2 3">K-1</strain>
    </source>
</reference>
<proteinExistence type="predicted"/>
<dbReference type="InterPro" id="IPR004360">
    <property type="entry name" value="Glyas_Fos-R_dOase_dom"/>
</dbReference>
<dbReference type="Pfam" id="PF00903">
    <property type="entry name" value="Glyoxalase"/>
    <property type="match status" value="1"/>
</dbReference>
<dbReference type="Proteomes" id="UP000321949">
    <property type="component" value="Unassembled WGS sequence"/>
</dbReference>
<dbReference type="Gene3D" id="3.10.180.10">
    <property type="entry name" value="2,3-Dihydroxybiphenyl 1,2-Dioxygenase, domain 1"/>
    <property type="match status" value="1"/>
</dbReference>
<dbReference type="EMBL" id="VRSX01000001">
    <property type="protein sequence ID" value="TXK15013.1"/>
    <property type="molecule type" value="Genomic_DNA"/>
</dbReference>
<dbReference type="AlphaFoldDB" id="A0A5C8I9D1"/>
<keyword evidence="3" id="KW-1185">Reference proteome</keyword>
<name>A0A5C8I9D1_9MICO</name>
<dbReference type="RefSeq" id="WP_147049835.1">
    <property type="nucleotide sequence ID" value="NZ_BKAH01000003.1"/>
</dbReference>
<evidence type="ECO:0000313" key="3">
    <source>
        <dbReference type="Proteomes" id="UP000321949"/>
    </source>
</evidence>
<dbReference type="InterPro" id="IPR029068">
    <property type="entry name" value="Glyas_Bleomycin-R_OHBP_Dase"/>
</dbReference>
<evidence type="ECO:0000259" key="1">
    <source>
        <dbReference type="PROSITE" id="PS51819"/>
    </source>
</evidence>